<proteinExistence type="inferred from homology"/>
<dbReference type="InterPro" id="IPR029058">
    <property type="entry name" value="AB_hydrolase_fold"/>
</dbReference>
<reference evidence="7" key="1">
    <citation type="journal article" date="2020" name="Stud. Mycol.">
        <title>101 Dothideomycetes genomes: a test case for predicting lifestyles and emergence of pathogens.</title>
        <authorList>
            <person name="Haridas S."/>
            <person name="Albert R."/>
            <person name="Binder M."/>
            <person name="Bloem J."/>
            <person name="Labutti K."/>
            <person name="Salamov A."/>
            <person name="Andreopoulos B."/>
            <person name="Baker S."/>
            <person name="Barry K."/>
            <person name="Bills G."/>
            <person name="Bluhm B."/>
            <person name="Cannon C."/>
            <person name="Castanera R."/>
            <person name="Culley D."/>
            <person name="Daum C."/>
            <person name="Ezra D."/>
            <person name="Gonzalez J."/>
            <person name="Henrissat B."/>
            <person name="Kuo A."/>
            <person name="Liang C."/>
            <person name="Lipzen A."/>
            <person name="Lutzoni F."/>
            <person name="Magnuson J."/>
            <person name="Mondo S."/>
            <person name="Nolan M."/>
            <person name="Ohm R."/>
            <person name="Pangilinan J."/>
            <person name="Park H.-J."/>
            <person name="Ramirez L."/>
            <person name="Alfaro M."/>
            <person name="Sun H."/>
            <person name="Tritt A."/>
            <person name="Yoshinaga Y."/>
            <person name="Zwiers L.-H."/>
            <person name="Turgeon B."/>
            <person name="Goodwin S."/>
            <person name="Spatafora J."/>
            <person name="Crous P."/>
            <person name="Grigoriev I."/>
        </authorList>
    </citation>
    <scope>NUCLEOTIDE SEQUENCE</scope>
    <source>
        <strain evidence="7">CBS 130266</strain>
    </source>
</reference>
<dbReference type="PRINTS" id="PR00878">
    <property type="entry name" value="CHOLNESTRASE"/>
</dbReference>
<dbReference type="InterPro" id="IPR050654">
    <property type="entry name" value="AChE-related_enzymes"/>
</dbReference>
<protein>
    <recommendedName>
        <fullName evidence="4">Carboxylic ester hydrolase</fullName>
        <ecNumber evidence="4">3.1.1.-</ecNumber>
    </recommendedName>
</protein>
<evidence type="ECO:0000313" key="8">
    <source>
        <dbReference type="Proteomes" id="UP000800235"/>
    </source>
</evidence>
<comment type="caution">
    <text evidence="7">The sequence shown here is derived from an EMBL/GenBank/DDBJ whole genome shotgun (WGS) entry which is preliminary data.</text>
</comment>
<dbReference type="InterPro" id="IPR002018">
    <property type="entry name" value="CarbesteraseB"/>
</dbReference>
<evidence type="ECO:0000256" key="1">
    <source>
        <dbReference type="ARBA" id="ARBA00005964"/>
    </source>
</evidence>
<dbReference type="PANTHER" id="PTHR43918:SF4">
    <property type="entry name" value="CARBOXYLIC ESTER HYDROLASE"/>
    <property type="match status" value="1"/>
</dbReference>
<dbReference type="InterPro" id="IPR000997">
    <property type="entry name" value="Cholinesterase"/>
</dbReference>
<dbReference type="Pfam" id="PF00135">
    <property type="entry name" value="COesterase"/>
    <property type="match status" value="1"/>
</dbReference>
<dbReference type="PROSITE" id="PS00122">
    <property type="entry name" value="CARBOXYLESTERASE_B_1"/>
    <property type="match status" value="1"/>
</dbReference>
<dbReference type="AlphaFoldDB" id="A0A9P4U273"/>
<feature type="signal peptide" evidence="4">
    <location>
        <begin position="1"/>
        <end position="27"/>
    </location>
</feature>
<keyword evidence="8" id="KW-1185">Reference proteome</keyword>
<name>A0A9P4U273_9PEZI</name>
<dbReference type="EC" id="3.1.1.-" evidence="4"/>
<feature type="domain" description="Carboxylesterase type B" evidence="6">
    <location>
        <begin position="57"/>
        <end position="397"/>
    </location>
</feature>
<evidence type="ECO:0000259" key="6">
    <source>
        <dbReference type="Pfam" id="PF00135"/>
    </source>
</evidence>
<evidence type="ECO:0000256" key="4">
    <source>
        <dbReference type="RuleBase" id="RU361235"/>
    </source>
</evidence>
<sequence length="584" mass="62952">MKSFSSPLFIFRSLFLLQISLTSPSSAQSTGSRLRPHKRGDDDGLIGDRPHWKVGQAVGTSSGNIIGHAAPNVTKVSEYLGIPYAKPPVGNLRFAPPQRYKGKGDFVASKFSPDCPANTADPALIDALTPLLYGPQSVRLLKELGQAGQAQSEDCLTLNIWTKPQVGDKAKAVLLWIYGGGFATGSSNNPAYIGQYFAENQDVVVVTFNYRVNVFGFPGVPGVQDVAQNAGLMDQRLAVEWVRDNIENFGGDPDRITLFGQSAGGGSVDYYTYAYVNDPIVNAFIPQSGTVTSFGNPPPQNNTAAWYNATSALGCGNPGTPLAETITCVRTKPYQAVLNAIKVADPLAAVLGQFGPTSDNKVVFSDYGTRAARGEFIQRPYLVGNNNYEAGLFKILGITSNITNQEWCLFNAAVFTCPAAKAAEYRRRQEVNTWRYRYYGDFSNLRLSQNPPLGPSGAWHGAEIPVIWGTEVDASGVGDERGEGQVSRYLQGLWADFAKDPENALYGDKYNLPDYRGDGKSLIEFAVNGELVRTVYPNTTDSLCPLLEEIGRQFPGGIGGLLTSGGKIPPGLIPDTPLLCSPTS</sequence>
<feature type="compositionally biased region" description="Basic and acidic residues" evidence="5">
    <location>
        <begin position="39"/>
        <end position="49"/>
    </location>
</feature>
<evidence type="ECO:0000256" key="3">
    <source>
        <dbReference type="ARBA" id="ARBA00023157"/>
    </source>
</evidence>
<dbReference type="GO" id="GO:0004104">
    <property type="term" value="F:cholinesterase activity"/>
    <property type="evidence" value="ECO:0007669"/>
    <property type="project" value="InterPro"/>
</dbReference>
<dbReference type="SUPFAM" id="SSF53474">
    <property type="entry name" value="alpha/beta-Hydrolases"/>
    <property type="match status" value="1"/>
</dbReference>
<evidence type="ECO:0000256" key="2">
    <source>
        <dbReference type="ARBA" id="ARBA00022801"/>
    </source>
</evidence>
<dbReference type="EMBL" id="MU007016">
    <property type="protein sequence ID" value="KAF2434525.1"/>
    <property type="molecule type" value="Genomic_DNA"/>
</dbReference>
<keyword evidence="3" id="KW-1015">Disulfide bond</keyword>
<dbReference type="InterPro" id="IPR019826">
    <property type="entry name" value="Carboxylesterase_B_AS"/>
</dbReference>
<accession>A0A9P4U273</accession>
<keyword evidence="2 4" id="KW-0378">Hydrolase</keyword>
<dbReference type="OrthoDB" id="408631at2759"/>
<dbReference type="Proteomes" id="UP000800235">
    <property type="component" value="Unassembled WGS sequence"/>
</dbReference>
<feature type="chain" id="PRO_5040531310" description="Carboxylic ester hydrolase" evidence="4">
    <location>
        <begin position="28"/>
        <end position="584"/>
    </location>
</feature>
<dbReference type="Gene3D" id="3.40.50.1820">
    <property type="entry name" value="alpha/beta hydrolase"/>
    <property type="match status" value="2"/>
</dbReference>
<keyword evidence="4" id="KW-0732">Signal</keyword>
<gene>
    <name evidence="7" type="ORF">EJ08DRAFT_693553</name>
</gene>
<evidence type="ECO:0000313" key="7">
    <source>
        <dbReference type="EMBL" id="KAF2434525.1"/>
    </source>
</evidence>
<feature type="region of interest" description="Disordered" evidence="5">
    <location>
        <begin position="25"/>
        <end position="49"/>
    </location>
</feature>
<comment type="similarity">
    <text evidence="1 4">Belongs to the type-B carboxylesterase/lipase family.</text>
</comment>
<evidence type="ECO:0000256" key="5">
    <source>
        <dbReference type="SAM" id="MobiDB-lite"/>
    </source>
</evidence>
<dbReference type="PANTHER" id="PTHR43918">
    <property type="entry name" value="ACETYLCHOLINESTERASE"/>
    <property type="match status" value="1"/>
</dbReference>
<organism evidence="7 8">
    <name type="scientific">Tothia fuscella</name>
    <dbReference type="NCBI Taxonomy" id="1048955"/>
    <lineage>
        <taxon>Eukaryota</taxon>
        <taxon>Fungi</taxon>
        <taxon>Dikarya</taxon>
        <taxon>Ascomycota</taxon>
        <taxon>Pezizomycotina</taxon>
        <taxon>Dothideomycetes</taxon>
        <taxon>Pleosporomycetidae</taxon>
        <taxon>Venturiales</taxon>
        <taxon>Cylindrosympodiaceae</taxon>
        <taxon>Tothia</taxon>
    </lineage>
</organism>